<proteinExistence type="predicted"/>
<dbReference type="AlphaFoldDB" id="A0A7D8UW27"/>
<keyword evidence="3" id="KW-1185">Reference proteome</keyword>
<comment type="caution">
    <text evidence="2">The sequence shown here is derived from an EMBL/GenBank/DDBJ whole genome shotgun (WGS) entry which is preliminary data.</text>
</comment>
<dbReference type="OrthoDB" id="4760831at2759"/>
<keyword evidence="1" id="KW-0812">Transmembrane</keyword>
<keyword evidence="1" id="KW-1133">Transmembrane helix</keyword>
<evidence type="ECO:0000313" key="3">
    <source>
        <dbReference type="Proteomes" id="UP000481288"/>
    </source>
</evidence>
<protein>
    <submittedName>
        <fullName evidence="2">Uncharacterized protein</fullName>
    </submittedName>
</protein>
<dbReference type="EMBL" id="QGMG01000006">
    <property type="protein sequence ID" value="TVY59342.1"/>
    <property type="molecule type" value="Genomic_DNA"/>
</dbReference>
<evidence type="ECO:0000313" key="2">
    <source>
        <dbReference type="EMBL" id="TVY59342.1"/>
    </source>
</evidence>
<accession>A0A7D8UW27</accession>
<evidence type="ECO:0000256" key="1">
    <source>
        <dbReference type="SAM" id="Phobius"/>
    </source>
</evidence>
<name>A0A7D8UW27_9HELO</name>
<sequence length="1052" mass="119235">MAFVQTSKLPEENDWGMEYFRLSSQILQYWDTEVTGVKGWDIGVKRCAAKNAFPNRGRSRYQTVNACLIRWEEDDLGVQGELNALDRVLHDYGFQTNILLIPRSSNPQWDLTEKIMALIRTCDNDRNLFILYYAGHGRMNSARQAEWVCGQGSDYSFVDWSAVQSLFAQAKSDVLILLDTCAAASSATTPKFAVIETIAACGFERRAPPPGEHSMTNTLIDVLRDWIYKPSFSAACLHAEILVRLKLKETKRGREGILLEWCVTPVHWINSNDCKASGIEICQRNEMPLQSIPRHREEEPCTFIDAMEIDWDEKNSTTSPLSSVTSTGEYKVPHVLLSLHLENNQHLDVKQVARWLEDFPLLAKWAKVEAAVPSYSILMILAVPVPIWDMLPGDPACSFIGYATAPGMGSSFGPQKAPMKSLTVNGADLIPSEDVKIQNCSSIRSPLHAENDIKGACIGQISGSRRSSPTSNDTTIVDDWLGQDGVTGAQSCKSDAFVQRPNIFSRARNTYETSWESPDLRQSWHPHFSSLRRIAAPDTHVEIMKRLGVDGSELDMFLGSYEDTQSRCAAEVVEEFCRGVCFGDVVRAKGRAGQWRSAWLDDRSCIPELEGRGNARQYENPLSATGLYRALKRKRFEDDDSPDAARRLIYITDLEPAYIHALAATASSRQVPVLRNAIYRHLRFQSSIEVSVPSSGFLTFALHLHLPFFLIRDTHPNEPITGVNTKPSRNWTDLSFLQLDNPKSQDQESNKVWGMYEAHFSCVITGSDEWRWVGYSFVDAEIDGFLHESSEEDLSFDPIASGRLEANLPIWRPREYWLRVFEIRIEQVRIELEYLIYKVDAGFYRCVKDNEDAFMLSGRSMIAQEDDAKIKAAFDWTVQAADILYRLEAALSSMVDAWKAFSNSDGDINYFRDTEVSKISPNARRSLHNINTTFQKFEEFRKKLHLLSRQCSQTRKNLELMMVITGKETADGSEVTSEFTVSVLYPVALTTAIFGMQQRAIPFDLNPITFMLTSLCLICIVYATRLITQPVLWKCMSFQRENGWWITRKKQV</sequence>
<keyword evidence="1" id="KW-0472">Membrane</keyword>
<gene>
    <name evidence="2" type="ORF">LCER1_G000736</name>
</gene>
<organism evidence="2 3">
    <name type="scientific">Lachnellula cervina</name>
    <dbReference type="NCBI Taxonomy" id="1316786"/>
    <lineage>
        <taxon>Eukaryota</taxon>
        <taxon>Fungi</taxon>
        <taxon>Dikarya</taxon>
        <taxon>Ascomycota</taxon>
        <taxon>Pezizomycotina</taxon>
        <taxon>Leotiomycetes</taxon>
        <taxon>Helotiales</taxon>
        <taxon>Lachnaceae</taxon>
        <taxon>Lachnellula</taxon>
    </lineage>
</organism>
<feature type="transmembrane region" description="Helical" evidence="1">
    <location>
        <begin position="1008"/>
        <end position="1027"/>
    </location>
</feature>
<dbReference type="Proteomes" id="UP000481288">
    <property type="component" value="Unassembled WGS sequence"/>
</dbReference>
<reference evidence="2 3" key="1">
    <citation type="submission" date="2018-05" db="EMBL/GenBank/DDBJ databases">
        <title>Whole genome sequencing for identification of molecular markers to develop diagnostic detection tools for the regulated plant pathogen Lachnellula willkommii.</title>
        <authorList>
            <person name="Giroux E."/>
            <person name="Bilodeau G."/>
        </authorList>
    </citation>
    <scope>NUCLEOTIDE SEQUENCE [LARGE SCALE GENOMIC DNA]</scope>
    <source>
        <strain evidence="2 3">CBS 625.97</strain>
    </source>
</reference>